<reference evidence="2 3" key="1">
    <citation type="submission" date="2020-07" db="EMBL/GenBank/DDBJ databases">
        <title>Genomic Encyclopedia of Type Strains, Phase IV (KMG-IV): sequencing the most valuable type-strain genomes for metagenomic binning, comparative biology and taxonomic classification.</title>
        <authorList>
            <person name="Goeker M."/>
        </authorList>
    </citation>
    <scope>NUCLEOTIDE SEQUENCE [LARGE SCALE GENOMIC DNA]</scope>
    <source>
        <strain evidence="2 3">DSM 17721</strain>
    </source>
</reference>
<accession>A0A7W0HK08</accession>
<dbReference type="Proteomes" id="UP000525298">
    <property type="component" value="Unassembled WGS sequence"/>
</dbReference>
<name>A0A7W0HK08_9BACT</name>
<dbReference type="RefSeq" id="WP_181550315.1">
    <property type="nucleotide sequence ID" value="NZ_JACDUS010000002.1"/>
</dbReference>
<dbReference type="EMBL" id="JACDUS010000002">
    <property type="protein sequence ID" value="MBA2880653.1"/>
    <property type="molecule type" value="Genomic_DNA"/>
</dbReference>
<evidence type="ECO:0000313" key="3">
    <source>
        <dbReference type="Proteomes" id="UP000525298"/>
    </source>
</evidence>
<dbReference type="AlphaFoldDB" id="A0A7W0HK08"/>
<comment type="caution">
    <text evidence="2">The sequence shown here is derived from an EMBL/GenBank/DDBJ whole genome shotgun (WGS) entry which is preliminary data.</text>
</comment>
<keyword evidence="3" id="KW-1185">Reference proteome</keyword>
<gene>
    <name evidence="2" type="ORF">HNR65_000971</name>
</gene>
<proteinExistence type="predicted"/>
<evidence type="ECO:0000313" key="2">
    <source>
        <dbReference type="EMBL" id="MBA2880653.1"/>
    </source>
</evidence>
<evidence type="ECO:0000256" key="1">
    <source>
        <dbReference type="SAM" id="MobiDB-lite"/>
    </source>
</evidence>
<protein>
    <submittedName>
        <fullName evidence="2">Uncharacterized protein</fullName>
    </submittedName>
</protein>
<feature type="region of interest" description="Disordered" evidence="1">
    <location>
        <begin position="86"/>
        <end position="109"/>
    </location>
</feature>
<sequence length="123" mass="13893">MKLARKEIIQACEKQMLKMLVKNLDKSAVKSLLREKYDLSPGEDLLFHGGDIAMENNEVVYKLDFSLRVGMTVMLDREGEYVDIRASQKNLSEPPEDGQDSVSGDDSRQLASDIARMLSEINQ</sequence>
<organism evidence="2 3">
    <name type="scientific">Desulfosalsimonas propionicica</name>
    <dbReference type="NCBI Taxonomy" id="332175"/>
    <lineage>
        <taxon>Bacteria</taxon>
        <taxon>Pseudomonadati</taxon>
        <taxon>Thermodesulfobacteriota</taxon>
        <taxon>Desulfobacteria</taxon>
        <taxon>Desulfobacterales</taxon>
        <taxon>Desulfosalsimonadaceae</taxon>
        <taxon>Desulfosalsimonas</taxon>
    </lineage>
</organism>